<dbReference type="EMBL" id="CP138204">
    <property type="protein sequence ID" value="WPC76871.1"/>
    <property type="molecule type" value="Genomic_DNA"/>
</dbReference>
<gene>
    <name evidence="1" type="ORF">R8Z52_20305</name>
</gene>
<accession>A0ABZ0QK37</accession>
<name>A0ABZ0QK37_9VIBR</name>
<dbReference type="RefSeq" id="WP_261897265.1">
    <property type="nucleotide sequence ID" value="NZ_AP024896.1"/>
</dbReference>
<sequence length="76" mass="8893">MIDFDKLYHDETYALKVLINLIDKYFTTDEEKIRLIRNLVSLVGNIPGRRVGAIFYQKGLSTEDQNIIQEIINIYS</sequence>
<evidence type="ECO:0000313" key="1">
    <source>
        <dbReference type="EMBL" id="WPC76871.1"/>
    </source>
</evidence>
<organism evidence="1 2">
    <name type="scientific">Vibrio porteresiae DSM 19223</name>
    <dbReference type="NCBI Taxonomy" id="1123496"/>
    <lineage>
        <taxon>Bacteria</taxon>
        <taxon>Pseudomonadati</taxon>
        <taxon>Pseudomonadota</taxon>
        <taxon>Gammaproteobacteria</taxon>
        <taxon>Vibrionales</taxon>
        <taxon>Vibrionaceae</taxon>
        <taxon>Vibrio</taxon>
    </lineage>
</organism>
<reference evidence="1 2" key="1">
    <citation type="submission" date="2023-11" db="EMBL/GenBank/DDBJ databases">
        <title>Plant-associative lifestyle of Vibrio porteresiae and its evolutionary dynamics.</title>
        <authorList>
            <person name="Rameshkumar N."/>
            <person name="Kirti K."/>
        </authorList>
    </citation>
    <scope>NUCLEOTIDE SEQUENCE [LARGE SCALE GENOMIC DNA]</scope>
    <source>
        <strain evidence="1 2">MSSRF30</strain>
    </source>
</reference>
<evidence type="ECO:0000313" key="2">
    <source>
        <dbReference type="Proteomes" id="UP001304071"/>
    </source>
</evidence>
<keyword evidence="2" id="KW-1185">Reference proteome</keyword>
<protein>
    <submittedName>
        <fullName evidence="1">Uncharacterized protein</fullName>
    </submittedName>
</protein>
<proteinExistence type="predicted"/>
<dbReference type="Proteomes" id="UP001304071">
    <property type="component" value="Chromosome 2"/>
</dbReference>